<dbReference type="PANTHER" id="PTHR43465:SF2">
    <property type="entry name" value="DUF1680 DOMAIN PROTEIN (AFU_ORTHOLOGUE AFUA_1G08910)"/>
    <property type="match status" value="1"/>
</dbReference>
<organism evidence="4 5">
    <name type="scientific">candidate division WOR-1 bacterium DG_54_3</name>
    <dbReference type="NCBI Taxonomy" id="1703775"/>
    <lineage>
        <taxon>Bacteria</taxon>
        <taxon>Bacillati</taxon>
        <taxon>Saganbacteria</taxon>
    </lineage>
</organism>
<dbReference type="Pfam" id="PF20736">
    <property type="entry name" value="Glyco_hydro127M"/>
    <property type="match status" value="1"/>
</dbReference>
<dbReference type="PANTHER" id="PTHR43465">
    <property type="entry name" value="DUF1680 DOMAIN PROTEIN (AFU_ORTHOLOGUE AFUA_1G08910)"/>
    <property type="match status" value="1"/>
</dbReference>
<name>A0A0S7Y607_UNCSA</name>
<protein>
    <submittedName>
        <fullName evidence="4">Six-hairpin glycosidase</fullName>
    </submittedName>
</protein>
<dbReference type="InterPro" id="IPR049174">
    <property type="entry name" value="Beta-AFase-like"/>
</dbReference>
<dbReference type="Proteomes" id="UP000051861">
    <property type="component" value="Unassembled WGS sequence"/>
</dbReference>
<keyword evidence="4" id="KW-0378">Hydrolase</keyword>
<sequence length="659" mass="74908">MKPKTPLLLLLIAIMHIPSCTKKEQQKDYPIRPVAFTDVQITDDFWLPRIETNRTVTIPFAFKKSKETGRIDNFAKAGGLMPGKFEGRRYNDSDVFKIMEGAAYSLALHPDPELEKYMDDLIEMIAAAQEDDGYLYTARTIDPENLPPGTGEERWSNLGSSHELYNVGHMFEAAVAHYLATGKRTFLDIAIKNADFIDSVFGPGKRRGFPGHQEIEIGLVKLYRVTREEKYLKLAKFFLDERGRVEHEKKYSETSEFSIYDQDWYLQTHKPVIEQDEAIGHAVRATYMYSGMADVASLTGDVEYINAIDMIWENVVSKKIYITGGIGSRHEGEAFGENYELPNATAYNETCASIGNVFWNHRLFLLHGDAKYIDVLERTLYNGMLSGISMSGDLFFYPNPLESDGKYKFNQGETTRKPWFDCACCPVNVARFVPSIPGYEYAYRDDILYVNLFVQGMGEIDLGNNVVTVSQHTHYPWDGKVKIVIDPEESAAFSVYVRIPGWSRNEPIPSNLYSHLSENTESPTLQVNSESVALDMEKGYARIHRNWKKGDVIELVLPMPVQKVVSHEMVKDNMGKVALQRGPLVYCLEAVDNDGQVLDRHIPDEMDFDVESRSRLLGGINVLISKEQEGTERIVAIPYFAWSHRGVGEMAVWLPRKKF</sequence>
<feature type="domain" description="Non-reducing end beta-L-arabinofuranosidase-like GH127 middle" evidence="2">
    <location>
        <begin position="448"/>
        <end position="559"/>
    </location>
</feature>
<keyword evidence="4" id="KW-0326">Glycosidase</keyword>
<dbReference type="Pfam" id="PF20737">
    <property type="entry name" value="Glyco_hydro127C"/>
    <property type="match status" value="1"/>
</dbReference>
<reference evidence="4 5" key="1">
    <citation type="journal article" date="2015" name="Microbiome">
        <title>Genomic resolution of linkages in carbon, nitrogen, and sulfur cycling among widespread estuary sediment bacteria.</title>
        <authorList>
            <person name="Baker B.J."/>
            <person name="Lazar C.S."/>
            <person name="Teske A.P."/>
            <person name="Dick G.J."/>
        </authorList>
    </citation>
    <scope>NUCLEOTIDE SEQUENCE [LARGE SCALE GENOMIC DNA]</scope>
    <source>
        <strain evidence="4">DG_54_3</strain>
    </source>
</reference>
<dbReference type="InterPro" id="IPR049049">
    <property type="entry name" value="Beta-AFase-like_GH127_C"/>
</dbReference>
<proteinExistence type="predicted"/>
<evidence type="ECO:0000313" key="5">
    <source>
        <dbReference type="Proteomes" id="UP000051861"/>
    </source>
</evidence>
<dbReference type="InterPro" id="IPR008928">
    <property type="entry name" value="6-hairpin_glycosidase_sf"/>
</dbReference>
<dbReference type="EMBL" id="LIZX01000010">
    <property type="protein sequence ID" value="KPJ69955.1"/>
    <property type="molecule type" value="Genomic_DNA"/>
</dbReference>
<evidence type="ECO:0000259" key="1">
    <source>
        <dbReference type="Pfam" id="PF07944"/>
    </source>
</evidence>
<dbReference type="PATRIC" id="fig|1703775.3.peg.737"/>
<evidence type="ECO:0000259" key="3">
    <source>
        <dbReference type="Pfam" id="PF20737"/>
    </source>
</evidence>
<feature type="domain" description="Non-reducing end beta-L-arabinofuranosidase-like GH127 catalytic" evidence="1">
    <location>
        <begin position="38"/>
        <end position="437"/>
    </location>
</feature>
<dbReference type="Pfam" id="PF07944">
    <property type="entry name" value="Beta-AFase-like_GH127_cat"/>
    <property type="match status" value="1"/>
</dbReference>
<feature type="domain" description="Non-reducing end beta-L-arabinofuranosidase-like GH127 C-terminal" evidence="3">
    <location>
        <begin position="561"/>
        <end position="655"/>
    </location>
</feature>
<accession>A0A0S7Y607</accession>
<dbReference type="InterPro" id="IPR049046">
    <property type="entry name" value="Beta-AFase-like_GH127_middle"/>
</dbReference>
<dbReference type="AlphaFoldDB" id="A0A0S7Y607"/>
<evidence type="ECO:0000313" key="4">
    <source>
        <dbReference type="EMBL" id="KPJ69955.1"/>
    </source>
</evidence>
<dbReference type="SUPFAM" id="SSF48208">
    <property type="entry name" value="Six-hairpin glycosidases"/>
    <property type="match status" value="1"/>
</dbReference>
<dbReference type="GO" id="GO:0005975">
    <property type="term" value="P:carbohydrate metabolic process"/>
    <property type="evidence" value="ECO:0007669"/>
    <property type="project" value="InterPro"/>
</dbReference>
<dbReference type="Gene3D" id="1.50.10.20">
    <property type="match status" value="1"/>
</dbReference>
<evidence type="ECO:0000259" key="2">
    <source>
        <dbReference type="Pfam" id="PF20736"/>
    </source>
</evidence>
<comment type="caution">
    <text evidence="4">The sequence shown here is derived from an EMBL/GenBank/DDBJ whole genome shotgun (WGS) entry which is preliminary data.</text>
</comment>
<dbReference type="InterPro" id="IPR012878">
    <property type="entry name" value="Beta-AFase-like_GH127_cat"/>
</dbReference>
<dbReference type="GO" id="GO:0016798">
    <property type="term" value="F:hydrolase activity, acting on glycosyl bonds"/>
    <property type="evidence" value="ECO:0007669"/>
    <property type="project" value="UniProtKB-KW"/>
</dbReference>
<gene>
    <name evidence="4" type="ORF">AMJ44_01330</name>
</gene>